<gene>
    <name evidence="4" type="ORF">BV022_01495</name>
</gene>
<dbReference type="Pfam" id="PF12571">
    <property type="entry name" value="Phage_tail_fib"/>
    <property type="match status" value="1"/>
</dbReference>
<feature type="domain" description="Phage tail fibre protein N-terminal" evidence="3">
    <location>
        <begin position="1"/>
        <end position="150"/>
    </location>
</feature>
<dbReference type="Pfam" id="PF07484">
    <property type="entry name" value="Collar"/>
    <property type="match status" value="1"/>
</dbReference>
<feature type="coiled-coil region" evidence="1">
    <location>
        <begin position="673"/>
        <end position="708"/>
    </location>
</feature>
<dbReference type="CDD" id="cd19958">
    <property type="entry name" value="pyocin_knob"/>
    <property type="match status" value="1"/>
</dbReference>
<dbReference type="InterPro" id="IPR011083">
    <property type="entry name" value="Phage_tail_collar_dom"/>
</dbReference>
<feature type="domain" description="Phage tail collar" evidence="2">
    <location>
        <begin position="451"/>
        <end position="495"/>
    </location>
</feature>
<dbReference type="InterPro" id="IPR051934">
    <property type="entry name" value="Phage_Tail_Fiber_Structural"/>
</dbReference>
<proteinExistence type="predicted"/>
<name>A0ABD6WN06_HAEIF</name>
<sequence length="840" mass="92128">MASQYFAILTDYGTRAIAHALSQGQPLQLTQFAVGDGNGKAVTPTANATALVHQTHIAPVSAVSLDPRNNKQVIVELTIPENIGGFYIREMGVFDAQNKLIAYANCPESFKPTESSGSGKVQVLRMILKVESSSAVTLSIDNSVIFVTRQQMTPKTITATTQNGFNESGHSHQIAKASTTQQGIVQLTNDTGLESESLALTAKAGKKLAQQTTQLQLNVSQNYIQNSKKSSAVNSESEDNVATSKAAKTAYDKAVEAKTTADGKVGLNGNESINGEKSFENRIVAKRNIRISDSQHYASRGDYLNIGANNGDCWFEYKSSNREIGTLRMHANGDLTYKRQKIYHAGAKPQFNTDIEGKPNTLAGYGIGNFKVEQGQGDANGYKTDGNYYLASGQNLPENGAWHIEVVSGGATNAVRQIARKANDNKIKTRFFNGSNWSEWKETGGDGVPIGAVVSFPRAVTNPVGFLRADGTTFNQQTFPDLYRTLGDSNQLPDLTRSDVGMTAYFAVDNIPNGWIAFDSIRTTVTQQNYPELYRHLVGKYGSISNVPLAEDRFIRNASNNLSVGETQSDEIKKHVHKVRTHWVNSSDSNIFYDKTKTVIDSRLRTATTTDDNLSDNGFMHPLLDSPMATGGDETRPKSLILKLCIKAKNTFDDVQFWVKAFGVVENAGALDAGTLAQNMQALSERVEQKIEENKQSTLQEVTNAKADINQQFLQVQKNLSQIGTLKKVWEGSVNSGQIEIAEKCFGKTLIFYLQSSESHRLDDNNDIELVSFEVGAEIKGKRGGAVHWLDVREVNAYSNGGRPIYYVEVKTFAVTVDRDGTTIQIQDLAGRFVKRIDIR</sequence>
<dbReference type="PANTHER" id="PTHR35191:SF1">
    <property type="entry name" value="PROPHAGE SIDE TAIL FIBER PROTEIN HOMOLOG STFQ-RELATED"/>
    <property type="match status" value="1"/>
</dbReference>
<evidence type="ECO:0000313" key="4">
    <source>
        <dbReference type="EMBL" id="PRL88906.1"/>
    </source>
</evidence>
<dbReference type="Gene3D" id="3.90.1340.10">
    <property type="entry name" value="Phage tail collar domain"/>
    <property type="match status" value="1"/>
</dbReference>
<comment type="caution">
    <text evidence="4">The sequence shown here is derived from an EMBL/GenBank/DDBJ whole genome shotgun (WGS) entry which is preliminary data.</text>
</comment>
<dbReference type="AlphaFoldDB" id="A0ABD6WN06"/>
<dbReference type="RefSeq" id="WP_105898020.1">
    <property type="nucleotide sequence ID" value="NZ_CP135840.1"/>
</dbReference>
<keyword evidence="1" id="KW-0175">Coiled coil</keyword>
<dbReference type="SUPFAM" id="SSF88874">
    <property type="entry name" value="Receptor-binding domain of short tail fibre protein gp12"/>
    <property type="match status" value="2"/>
</dbReference>
<evidence type="ECO:0000256" key="1">
    <source>
        <dbReference type="SAM" id="Coils"/>
    </source>
</evidence>
<evidence type="ECO:0000259" key="2">
    <source>
        <dbReference type="Pfam" id="PF07484"/>
    </source>
</evidence>
<dbReference type="PANTHER" id="PTHR35191">
    <property type="entry name" value="PROPHAGE SIDE TAIL FIBER PROTEIN HOMOLOG STFQ-RELATED"/>
    <property type="match status" value="1"/>
</dbReference>
<protein>
    <submittedName>
        <fullName evidence="4">Phage tail fiber repeat protein</fullName>
    </submittedName>
</protein>
<accession>A0ABD6WN06</accession>
<dbReference type="InterPro" id="IPR037053">
    <property type="entry name" value="Phage_tail_collar_dom_sf"/>
</dbReference>
<evidence type="ECO:0000259" key="3">
    <source>
        <dbReference type="Pfam" id="PF12571"/>
    </source>
</evidence>
<organism evidence="4">
    <name type="scientific">Haemophilus influenzae</name>
    <dbReference type="NCBI Taxonomy" id="727"/>
    <lineage>
        <taxon>Bacteria</taxon>
        <taxon>Pseudomonadati</taxon>
        <taxon>Pseudomonadota</taxon>
        <taxon>Gammaproteobacteria</taxon>
        <taxon>Pasteurellales</taxon>
        <taxon>Pasteurellaceae</taxon>
        <taxon>Haemophilus</taxon>
    </lineage>
</organism>
<dbReference type="EMBL" id="MZKM01000052">
    <property type="protein sequence ID" value="PRL88906.1"/>
    <property type="molecule type" value="Genomic_DNA"/>
</dbReference>
<dbReference type="InterPro" id="IPR022225">
    <property type="entry name" value="Phage_tail_fibre_N"/>
</dbReference>
<reference evidence="4" key="1">
    <citation type="submission" date="2017-02" db="EMBL/GenBank/DDBJ databases">
        <title>Haemophilus influenzae in COPD genome sequencing project.</title>
        <authorList>
            <person name="Murphy T.F."/>
            <person name="Kong Y."/>
            <person name="Nadendla S."/>
            <person name="Tettelin H."/>
            <person name="Pettigrew M."/>
        </authorList>
    </citation>
    <scope>NUCLEOTIDE SEQUENCE [LARGE SCALE GENOMIC DNA]</scope>
    <source>
        <strain evidence="4">19P94H1</strain>
    </source>
</reference>